<reference evidence="1 2" key="1">
    <citation type="submission" date="2015-04" db="EMBL/GenBank/DDBJ databases">
        <authorList>
            <person name="Syromyatnikov M.Y."/>
            <person name="Popov V.N."/>
        </authorList>
    </citation>
    <scope>NUCLEOTIDE SEQUENCE [LARGE SCALE GENOMIC DNA]</scope>
</reference>
<evidence type="ECO:0000313" key="1">
    <source>
        <dbReference type="EMBL" id="CRK92327.1"/>
    </source>
</evidence>
<accession>A0A1J1HW61</accession>
<sequence>MELMWRLLYGENEGKNYFQALAAVTYIHVFVIFKTNTKVENLLIEELLTLNLINKTYVEHVTNLKLDTRFESRSRVVVLESGETSTVPLIRVD</sequence>
<organism evidence="1 2">
    <name type="scientific">Clunio marinus</name>
    <dbReference type="NCBI Taxonomy" id="568069"/>
    <lineage>
        <taxon>Eukaryota</taxon>
        <taxon>Metazoa</taxon>
        <taxon>Ecdysozoa</taxon>
        <taxon>Arthropoda</taxon>
        <taxon>Hexapoda</taxon>
        <taxon>Insecta</taxon>
        <taxon>Pterygota</taxon>
        <taxon>Neoptera</taxon>
        <taxon>Endopterygota</taxon>
        <taxon>Diptera</taxon>
        <taxon>Nematocera</taxon>
        <taxon>Chironomoidea</taxon>
        <taxon>Chironomidae</taxon>
        <taxon>Clunio</taxon>
    </lineage>
</organism>
<dbReference type="Proteomes" id="UP000183832">
    <property type="component" value="Unassembled WGS sequence"/>
</dbReference>
<dbReference type="EMBL" id="CVRI01000025">
    <property type="protein sequence ID" value="CRK92327.1"/>
    <property type="molecule type" value="Genomic_DNA"/>
</dbReference>
<evidence type="ECO:0000313" key="2">
    <source>
        <dbReference type="Proteomes" id="UP000183832"/>
    </source>
</evidence>
<keyword evidence="2" id="KW-1185">Reference proteome</keyword>
<proteinExistence type="predicted"/>
<dbReference type="AlphaFoldDB" id="A0A1J1HW61"/>
<protein>
    <submittedName>
        <fullName evidence="1">CLUMA_CG005874, isoform A</fullName>
    </submittedName>
</protein>
<name>A0A1J1HW61_9DIPT</name>
<gene>
    <name evidence="1" type="ORF">CLUMA_CG005874</name>
</gene>